<gene>
    <name evidence="2" type="ORF">GTH24_12500</name>
</gene>
<keyword evidence="1" id="KW-0175">Coiled coil</keyword>
<proteinExistence type="predicted"/>
<dbReference type="AlphaFoldDB" id="A0A6G6SJG4"/>
<evidence type="ECO:0000313" key="2">
    <source>
        <dbReference type="EMBL" id="QIF94672.1"/>
    </source>
</evidence>
<sequence length="347" mass="41016">MKNNDSTLELSSSFEHNKLFHAYRNILYLGNNKCYTDDKMNMSITLFLERNNKNIEKIIYFSLLLKSRLRQKLLNETFRTITEIDNEIDSNQISLDLKIRLEEEKKSILNIYSNEVDETVSIIIEHCVFISSEIDYLNTQFILDELMPSIKEKERLINSLTEELVSLDDICSETKKELDIIQKSETILHEKGFLYLFTNSAPSQEVIENLDIEANDKNILKKLINILSKLFSILDSGFSYTKIVNARHQLTDLYLTQIKEINKLKNKKQNIIFELKHYYALTDIDHFLKILINQMLLLNEYWLVIQQQLIKLKENISLTEHFIIPLFLFLDNFSLYYGDNEKIMNDK</sequence>
<keyword evidence="3" id="KW-1185">Reference proteome</keyword>
<dbReference type="NCBIfam" id="NF033927">
    <property type="entry name" value="alph_xenorhab_B"/>
    <property type="match status" value="1"/>
</dbReference>
<dbReference type="InterPro" id="IPR047760">
    <property type="entry name" value="XaxB-like"/>
</dbReference>
<dbReference type="RefSeq" id="WP_072068600.1">
    <property type="nucleotide sequence ID" value="NZ_CP047344.1"/>
</dbReference>
<feature type="coiled-coil region" evidence="1">
    <location>
        <begin position="150"/>
        <end position="177"/>
    </location>
</feature>
<name>A0A6G6SJG4_PROVU</name>
<evidence type="ECO:0000256" key="1">
    <source>
        <dbReference type="SAM" id="Coils"/>
    </source>
</evidence>
<accession>A0A6G6SJG4</accession>
<organism evidence="2 3">
    <name type="scientific">Proteus vulgaris</name>
    <dbReference type="NCBI Taxonomy" id="585"/>
    <lineage>
        <taxon>Bacteria</taxon>
        <taxon>Pseudomonadati</taxon>
        <taxon>Pseudomonadota</taxon>
        <taxon>Gammaproteobacteria</taxon>
        <taxon>Enterobacterales</taxon>
        <taxon>Morganellaceae</taxon>
        <taxon>Proteus</taxon>
    </lineage>
</organism>
<dbReference type="EMBL" id="CP047344">
    <property type="protein sequence ID" value="QIF94672.1"/>
    <property type="molecule type" value="Genomic_DNA"/>
</dbReference>
<dbReference type="Proteomes" id="UP000503287">
    <property type="component" value="Chromosome"/>
</dbReference>
<reference evidence="2 3" key="1">
    <citation type="submission" date="2020-01" db="EMBL/GenBank/DDBJ databases">
        <title>The genomic epidemiology of tigecycline resistance gene tet(X) variants in a swine farm in China.</title>
        <authorList>
            <person name="Peng K."/>
            <person name="Li R."/>
        </authorList>
    </citation>
    <scope>NUCLEOTIDE SEQUENCE [LARGE SCALE GENOMIC DNA]</scope>
    <source>
        <strain evidence="2 3">ZN3</strain>
    </source>
</reference>
<evidence type="ECO:0000313" key="3">
    <source>
        <dbReference type="Proteomes" id="UP000503287"/>
    </source>
</evidence>
<protein>
    <submittedName>
        <fullName evidence="2">Alpha-xenorhabdolysin family binary toxin subunit B</fullName>
    </submittedName>
</protein>